<feature type="chain" id="PRO_5013050673" evidence="10">
    <location>
        <begin position="27"/>
        <end position="1557"/>
    </location>
</feature>
<evidence type="ECO:0000256" key="3">
    <source>
        <dbReference type="ARBA" id="ARBA00004922"/>
    </source>
</evidence>
<feature type="compositionally biased region" description="Basic and acidic residues" evidence="9">
    <location>
        <begin position="1545"/>
        <end position="1557"/>
    </location>
</feature>
<keyword evidence="5 16" id="KW-0808">Transferase</keyword>
<comment type="caution">
    <text evidence="16">The sequence shown here is derived from an EMBL/GenBank/DDBJ whole genome shotgun (WGS) entry which is preliminary data.</text>
</comment>
<evidence type="ECO:0000313" key="17">
    <source>
        <dbReference type="Proteomes" id="UP000193648"/>
    </source>
</evidence>
<evidence type="ECO:0000256" key="10">
    <source>
        <dbReference type="SAM" id="SignalP"/>
    </source>
</evidence>
<feature type="compositionally biased region" description="Polar residues" evidence="9">
    <location>
        <begin position="1519"/>
        <end position="1542"/>
    </location>
</feature>
<protein>
    <submittedName>
        <fullName evidence="16">UDP-glucose:Glyco protein glucosyltransferase-domain-containing protein</fullName>
    </submittedName>
</protein>
<dbReference type="InterPro" id="IPR009448">
    <property type="entry name" value="UDP-g_GGtrans"/>
</dbReference>
<feature type="domain" description="Glucosyltransferase 24 catalytic" evidence="15">
    <location>
        <begin position="1240"/>
        <end position="1506"/>
    </location>
</feature>
<dbReference type="GO" id="GO:0051082">
    <property type="term" value="F:unfolded protein binding"/>
    <property type="evidence" value="ECO:0007669"/>
    <property type="project" value="TreeGrafter"/>
</dbReference>
<evidence type="ECO:0000313" key="16">
    <source>
        <dbReference type="EMBL" id="ORZ27522.1"/>
    </source>
</evidence>
<feature type="domain" description="UGGT thioredoxin-like" evidence="11">
    <location>
        <begin position="42"/>
        <end position="238"/>
    </location>
</feature>
<evidence type="ECO:0000256" key="2">
    <source>
        <dbReference type="ARBA" id="ARBA00004319"/>
    </source>
</evidence>
<dbReference type="Pfam" id="PF18404">
    <property type="entry name" value="Glyco_transf_24"/>
    <property type="match status" value="1"/>
</dbReference>
<dbReference type="InterPro" id="IPR040525">
    <property type="entry name" value="UGGT_TRXL_4"/>
</dbReference>
<dbReference type="RefSeq" id="XP_021885249.1">
    <property type="nucleotide sequence ID" value="XM_022021308.1"/>
</dbReference>
<dbReference type="Pfam" id="PF18402">
    <property type="entry name" value="Thioredoxin_14"/>
    <property type="match status" value="1"/>
</dbReference>
<dbReference type="CDD" id="cd06432">
    <property type="entry name" value="GT8_HUGT1_C_like"/>
    <property type="match status" value="1"/>
</dbReference>
<dbReference type="GO" id="GO:0018279">
    <property type="term" value="P:protein N-linked glycosylation via asparagine"/>
    <property type="evidence" value="ECO:0007669"/>
    <property type="project" value="TreeGrafter"/>
</dbReference>
<dbReference type="Gene3D" id="3.90.550.10">
    <property type="entry name" value="Spore Coat Polysaccharide Biosynthesis Protein SpsA, Chain A"/>
    <property type="match status" value="1"/>
</dbReference>
<dbReference type="GO" id="GO:0005788">
    <property type="term" value="C:endoplasmic reticulum lumen"/>
    <property type="evidence" value="ECO:0007669"/>
    <property type="project" value="UniProtKB-SubCell"/>
</dbReference>
<evidence type="ECO:0000259" key="13">
    <source>
        <dbReference type="Pfam" id="PF18402"/>
    </source>
</evidence>
<dbReference type="OrthoDB" id="27683at2759"/>
<name>A0A1Y2H368_9FUNG</name>
<feature type="domain" description="UGGT thioredoxin-like" evidence="13">
    <location>
        <begin position="434"/>
        <end position="686"/>
    </location>
</feature>
<dbReference type="Pfam" id="PF18403">
    <property type="entry name" value="Thioredoxin_15"/>
    <property type="match status" value="1"/>
</dbReference>
<dbReference type="EMBL" id="MCFF01000004">
    <property type="protein sequence ID" value="ORZ27522.1"/>
    <property type="molecule type" value="Genomic_DNA"/>
</dbReference>
<feature type="domain" description="UGGT thioredoxin-like" evidence="12">
    <location>
        <begin position="298"/>
        <end position="418"/>
    </location>
</feature>
<evidence type="ECO:0000256" key="9">
    <source>
        <dbReference type="SAM" id="MobiDB-lite"/>
    </source>
</evidence>
<dbReference type="PANTHER" id="PTHR11226">
    <property type="entry name" value="UDP-GLUCOSE GLYCOPROTEIN:GLUCOSYLTRANSFERASE"/>
    <property type="match status" value="1"/>
</dbReference>
<dbReference type="InterPro" id="IPR029044">
    <property type="entry name" value="Nucleotide-diphossugar_trans"/>
</dbReference>
<keyword evidence="8" id="KW-0325">Glycoprotein</keyword>
<evidence type="ECO:0000256" key="4">
    <source>
        <dbReference type="ARBA" id="ARBA00006351"/>
    </source>
</evidence>
<comment type="subcellular location">
    <subcellularLocation>
        <location evidence="2">Endoplasmic reticulum lumen</location>
    </subcellularLocation>
</comment>
<dbReference type="FunCoup" id="A0A1Y2H368">
    <property type="interactions" value="512"/>
</dbReference>
<evidence type="ECO:0000259" key="14">
    <source>
        <dbReference type="Pfam" id="PF18403"/>
    </source>
</evidence>
<keyword evidence="17" id="KW-1185">Reference proteome</keyword>
<dbReference type="Pfam" id="PF18400">
    <property type="entry name" value="Thioredoxin_12"/>
    <property type="match status" value="1"/>
</dbReference>
<dbReference type="STRING" id="64571.A0A1Y2H368"/>
<evidence type="ECO:0000259" key="12">
    <source>
        <dbReference type="Pfam" id="PF18401"/>
    </source>
</evidence>
<dbReference type="InterPro" id="IPR040692">
    <property type="entry name" value="UGGT_TRXL_3"/>
</dbReference>
<feature type="region of interest" description="Disordered" evidence="9">
    <location>
        <begin position="1518"/>
        <end position="1557"/>
    </location>
</feature>
<evidence type="ECO:0000256" key="5">
    <source>
        <dbReference type="ARBA" id="ARBA00022679"/>
    </source>
</evidence>
<dbReference type="SUPFAM" id="SSF53448">
    <property type="entry name" value="Nucleotide-diphospho-sugar transferases"/>
    <property type="match status" value="1"/>
</dbReference>
<gene>
    <name evidence="16" type="ORF">BCR41DRAFT_318195</name>
</gene>
<comment type="pathway">
    <text evidence="3">Protein modification; protein glycosylation.</text>
</comment>
<sequence length="1557" mass="176142">MRPLGSPLRTSVLALALVTLQVMTHADHSPPIQVSIHTPWAAPPLLLEILEAVAVENRTSYYPLMRQLTSPDFLKTVSSPQDLYGKSLEIIQSQGHLHRQAISSLKWSLAMHTTAPWIEAHYHLYNSTIVPDRASKGGFDPNCNVWVDWYDHQVCTASELEAIVAKGLDQYSKKASSKPTTMDLDHVQSSRNDPSLFTILYADVYDGEFTKFRKYLDTLAIEHGLQYSIRYRPSVTNASERPLSLAGYGVELALKNTDYIVIDDRDLGHNDDDSAFGQTVFSADTEQILFEGEGPPSVEPVSEQDLPSLDQLTAQFVLQSEDPLKALVAVSQDFPKYQRKLSKITLNETLSRAFYKNMETASGQNSPKIWLNNQPVPHHKMNPFNLIRLLRRERDAIGSFATIGVSTKKAVDLLTDFTSAAKGDSGAEVPTGVFDVRDKSEEKDLIVWLNDLEKDQRYRGWPGLEALYRPLYHGQFHQIRKNIINSLLVLDLSSPRSLEVIGFEIFNFIQRMVPFRFGVLPLVKSDNGEDVKMAMLWRHLVSRHGVRGGIEFVKQTIILHVQAGDDIPSAARKAFEASSKLPKLKTSETPELMYDEVIAPDSIYRVWLKSVRAMEEQIGITAPSHFVNGKFFAWHEDHSQHLMSQAPRQTGFLISRLMQGELNDSVDVYEYLLTLPGVHPRRNPYVFVSDDAPPKIIDLVQGQKSPFVDSLSYFTADGSTDQALTLHIAADFDSKQGLAIGLAALSALEANEYPVRLAFIQNGQYSEETLPSLANFVRQSCIDRKILPLGFWRTLLQGINDGQPFSESFVIASGDHPEIAAIAFEGTKGLEEQSDRARHLFLKDTLKANEGEAYIIANGRVVGPIHDTFDADDFRLLINYEKEQRVEKVKKTLEDAQIATTSSNIMKASSILLRAGQQPDQGLYDINQPLVSRERFFEELDFEHAGFTVNPTVYADNDPILFHFTAILDPASELTQRWAPILMVLSRLEDVRIDVILMPHLKLNEAPIKRFYRYVAEPELKFDTNGEIVPPSAYFAGLPEATLLTLGVDVNPAWVVMPKVCIHDLDNLKLSSLTGSARKSGVKAEFELRHILIEGFARDLTQQAPPKGAQFILGTKSEPHVADTLVMANMGYFQLKANPGVWEMVLRPGRTTEVFSIESIGSEGWVIGAGIKNDKRDLVIANFEGLVLYPRLIRNPGMEQANIQDESSNRSGGIWDSIKTTLKGFTGKNVKTRAKETADINIFSVASGHLYERFLSIMILSVMKNTESRVKFWFIEDFLSPSFKDFIPHMAKKYGFDYELVTYNWPHWLRAQTEKQRIIWAYKILFLDVLFPLDLDKIIFVDADQIVRTDMKELVDLDLHGAPYGYTPMCQDRKEMEGFRFWNQGYWKEHLQGKPYHISALYVVDLVKFRQMQAGDRLRNHYQQLTRDPHSLANLDQDLPNNMQAEVPIFSLPQEWLWCETWCGDEGLAKAKTIDLCNNPLTKEPKLDRARRQIKEWESLDNEATEFAKEVNAKLKAARQTQQQQASLEDINISNNQGQQTMPFKDTEGSHTTKDEL</sequence>
<dbReference type="InterPro" id="IPR040693">
    <property type="entry name" value="UGGT_TRXL_1"/>
</dbReference>
<dbReference type="GO" id="GO:0036503">
    <property type="term" value="P:ERAD pathway"/>
    <property type="evidence" value="ECO:0007669"/>
    <property type="project" value="TreeGrafter"/>
</dbReference>
<feature type="signal peptide" evidence="10">
    <location>
        <begin position="1"/>
        <end position="26"/>
    </location>
</feature>
<feature type="domain" description="UDP-glucose:glycoprotein glucosyltransferase thioredoxin-like" evidence="14">
    <location>
        <begin position="706"/>
        <end position="912"/>
    </location>
</feature>
<evidence type="ECO:0000256" key="7">
    <source>
        <dbReference type="ARBA" id="ARBA00022824"/>
    </source>
</evidence>
<comment type="cofactor">
    <cofactor evidence="1">
        <name>Ca(2+)</name>
        <dbReference type="ChEBI" id="CHEBI:29108"/>
    </cofactor>
</comment>
<accession>A0A1Y2H368</accession>
<evidence type="ECO:0000256" key="1">
    <source>
        <dbReference type="ARBA" id="ARBA00001913"/>
    </source>
</evidence>
<dbReference type="InterPro" id="IPR040497">
    <property type="entry name" value="Glyco_transf_24"/>
</dbReference>
<dbReference type="FunFam" id="3.90.550.10:FF:000065">
    <property type="entry name" value="UDP-glucose:glycoprotein glucosyltransferase, putative"/>
    <property type="match status" value="1"/>
</dbReference>
<dbReference type="Proteomes" id="UP000193648">
    <property type="component" value="Unassembled WGS sequence"/>
</dbReference>
<dbReference type="InParanoid" id="A0A1Y2H368"/>
<comment type="similarity">
    <text evidence="4">Belongs to the glycosyltransferase 8 family.</text>
</comment>
<evidence type="ECO:0000259" key="11">
    <source>
        <dbReference type="Pfam" id="PF18400"/>
    </source>
</evidence>
<organism evidence="16 17">
    <name type="scientific">Lobosporangium transversale</name>
    <dbReference type="NCBI Taxonomy" id="64571"/>
    <lineage>
        <taxon>Eukaryota</taxon>
        <taxon>Fungi</taxon>
        <taxon>Fungi incertae sedis</taxon>
        <taxon>Mucoromycota</taxon>
        <taxon>Mortierellomycotina</taxon>
        <taxon>Mortierellomycetes</taxon>
        <taxon>Mortierellales</taxon>
        <taxon>Mortierellaceae</taxon>
        <taxon>Lobosporangium</taxon>
    </lineage>
</organism>
<evidence type="ECO:0000256" key="8">
    <source>
        <dbReference type="ARBA" id="ARBA00023180"/>
    </source>
</evidence>
<keyword evidence="7" id="KW-0256">Endoplasmic reticulum</keyword>
<dbReference type="Pfam" id="PF06427">
    <property type="entry name" value="UDP-g_GGTase"/>
    <property type="match status" value="1"/>
</dbReference>
<evidence type="ECO:0000256" key="6">
    <source>
        <dbReference type="ARBA" id="ARBA00022729"/>
    </source>
</evidence>
<dbReference type="InterPro" id="IPR040694">
    <property type="entry name" value="UGGT_TRXL_2"/>
</dbReference>
<dbReference type="UniPathway" id="UPA00378"/>
<dbReference type="GO" id="GO:0003980">
    <property type="term" value="F:UDP-glucose:glycoprotein glucosyltransferase activity"/>
    <property type="evidence" value="ECO:0007669"/>
    <property type="project" value="InterPro"/>
</dbReference>
<proteinExistence type="inferred from homology"/>
<keyword evidence="6 10" id="KW-0732">Signal</keyword>
<dbReference type="GeneID" id="33563152"/>
<dbReference type="PANTHER" id="PTHR11226:SF0">
    <property type="entry name" value="UDP-GLUCOSE:GLYCOPROTEIN GLUCOSYLTRANSFERASE"/>
    <property type="match status" value="1"/>
</dbReference>
<reference evidence="16 17" key="1">
    <citation type="submission" date="2016-07" db="EMBL/GenBank/DDBJ databases">
        <title>Pervasive Adenine N6-methylation of Active Genes in Fungi.</title>
        <authorList>
            <consortium name="DOE Joint Genome Institute"/>
            <person name="Mondo S.J."/>
            <person name="Dannebaum R.O."/>
            <person name="Kuo R.C."/>
            <person name="Labutti K."/>
            <person name="Haridas S."/>
            <person name="Kuo A."/>
            <person name="Salamov A."/>
            <person name="Ahrendt S.R."/>
            <person name="Lipzen A."/>
            <person name="Sullivan W."/>
            <person name="Andreopoulos W.B."/>
            <person name="Clum A."/>
            <person name="Lindquist E."/>
            <person name="Daum C."/>
            <person name="Ramamoorthy G.K."/>
            <person name="Gryganskyi A."/>
            <person name="Culley D."/>
            <person name="Magnuson J.K."/>
            <person name="James T.Y."/>
            <person name="O'Malley M.A."/>
            <person name="Stajich J.E."/>
            <person name="Spatafora J.W."/>
            <person name="Visel A."/>
            <person name="Grigoriev I.V."/>
        </authorList>
    </citation>
    <scope>NUCLEOTIDE SEQUENCE [LARGE SCALE GENOMIC DNA]</scope>
    <source>
        <strain evidence="16 17">NRRL 3116</strain>
    </source>
</reference>
<dbReference type="Pfam" id="PF18401">
    <property type="entry name" value="Thioredoxin_13"/>
    <property type="match status" value="1"/>
</dbReference>
<evidence type="ECO:0000259" key="15">
    <source>
        <dbReference type="Pfam" id="PF18404"/>
    </source>
</evidence>